<sequence>MKEKNLLLIPITILAISQLLFSCRKNGDKENKANNKEQKIEEKKIEEPKKVDEEAPIESLEEAIPKDNSEFIMHNTDIKPFLNEDLIQPSCLKSQNKYYNCDFSNYTNKALTKTKVFTLPMEFRVSYSRSTCGSRFENGEFKEGNFKLKLKTPHDTRSIFPGNFRTKLTGTSLILKDENPWLTNNVGFFDPCFFMIRKIEINFSDSAKEKIKSSLEKNEDGLNFKSILQEIENEPHFDKTSLENFKIQIKDKLKKQTEQAI</sequence>
<evidence type="ECO:0000256" key="1">
    <source>
        <dbReference type="SAM" id="MobiDB-lite"/>
    </source>
</evidence>
<dbReference type="EMBL" id="CP017834">
    <property type="protein sequence ID" value="APJ02540.1"/>
    <property type="molecule type" value="Genomic_DNA"/>
</dbReference>
<accession>A0A1L4CX61</accession>
<evidence type="ECO:0000313" key="2">
    <source>
        <dbReference type="EMBL" id="APJ02540.1"/>
    </source>
</evidence>
<keyword evidence="3" id="KW-1185">Reference proteome</keyword>
<dbReference type="KEGG" id="saqi:AXG55_00755"/>
<evidence type="ECO:0008006" key="4">
    <source>
        <dbReference type="Google" id="ProtNLM"/>
    </source>
</evidence>
<feature type="region of interest" description="Disordered" evidence="1">
    <location>
        <begin position="27"/>
        <end position="51"/>
    </location>
</feature>
<dbReference type="RefSeq" id="WP_148696248.1">
    <property type="nucleotide sequence ID" value="NZ_CP017834.1"/>
</dbReference>
<gene>
    <name evidence="2" type="ORF">AXG55_00755</name>
</gene>
<dbReference type="AlphaFoldDB" id="A0A1L4CX61"/>
<evidence type="ECO:0000313" key="3">
    <source>
        <dbReference type="Proteomes" id="UP000184731"/>
    </source>
</evidence>
<dbReference type="PROSITE" id="PS51257">
    <property type="entry name" value="PROKAR_LIPOPROTEIN"/>
    <property type="match status" value="1"/>
</dbReference>
<proteinExistence type="predicted"/>
<reference evidence="2 3" key="1">
    <citation type="submission" date="2016-10" db="EMBL/GenBank/DDBJ databases">
        <title>Silvanigrella aquatica sp. nov., isolated from a freshwater lake located in the Black Forest, Germany, description of Silvanigrellaceae fam. nov., Silvanigrellales ord. nov., reclassification of the order Bdellovibrionales in the class Oligoflexia, reclassification of the families Bacteriovoracaceae and Halobacteriovoraceae in the new order Bacteriovoracales ord. nov., and reclassification of the family Pseudobacteriovoracaceae in the order Oligoflexiales.</title>
        <authorList>
            <person name="Hahn M.W."/>
            <person name="Schmidt J."/>
            <person name="Koll U."/>
            <person name="Rohde M."/>
            <person name="Verbag S."/>
            <person name="Pitt A."/>
            <person name="Nakai R."/>
            <person name="Naganuma T."/>
            <person name="Lang E."/>
        </authorList>
    </citation>
    <scope>NUCLEOTIDE SEQUENCE [LARGE SCALE GENOMIC DNA]</scope>
    <source>
        <strain evidence="2 3">MWH-Nonnen-W8red</strain>
    </source>
</reference>
<organism evidence="2 3">
    <name type="scientific">Silvanigrella aquatica</name>
    <dbReference type="NCBI Taxonomy" id="1915309"/>
    <lineage>
        <taxon>Bacteria</taxon>
        <taxon>Pseudomonadati</taxon>
        <taxon>Bdellovibrionota</taxon>
        <taxon>Oligoflexia</taxon>
        <taxon>Silvanigrellales</taxon>
        <taxon>Silvanigrellaceae</taxon>
        <taxon>Silvanigrella</taxon>
    </lineage>
</organism>
<name>A0A1L4CX61_9BACT</name>
<dbReference type="Proteomes" id="UP000184731">
    <property type="component" value="Chromosome"/>
</dbReference>
<protein>
    <recommendedName>
        <fullName evidence="4">Lipoprotein</fullName>
    </recommendedName>
</protein>